<gene>
    <name evidence="6" type="ORF">AB4Y30_02780</name>
</gene>
<evidence type="ECO:0000313" key="6">
    <source>
        <dbReference type="EMBL" id="XDK33311.1"/>
    </source>
</evidence>
<dbReference type="PROSITE" id="PS51128">
    <property type="entry name" value="ZF_DKSA_2"/>
    <property type="match status" value="1"/>
</dbReference>
<dbReference type="InterPro" id="IPR000962">
    <property type="entry name" value="Znf_DskA_TraR"/>
</dbReference>
<keyword evidence="2" id="KW-0863">Zinc-finger</keyword>
<dbReference type="InterPro" id="IPR037187">
    <property type="entry name" value="DnaK_N"/>
</dbReference>
<proteinExistence type="predicted"/>
<dbReference type="PANTHER" id="PTHR33823">
    <property type="entry name" value="RNA POLYMERASE-BINDING TRANSCRIPTION FACTOR DKSA-RELATED"/>
    <property type="match status" value="1"/>
</dbReference>
<evidence type="ECO:0000256" key="3">
    <source>
        <dbReference type="ARBA" id="ARBA00022833"/>
    </source>
</evidence>
<sequence>MITREQIRQCKDKLLERQMELITWVEQHQDMHRNSLTEEIGELASFDNHPADLGTELYEREKNIALVARAEKELTQINEALHAIEAGTYGICKTCGMPIPLARLLAVPMTDTCKEHAIESTFIQESSNSNYFHREDEADDYYVAYNLYDDFPPEEESMITRIQKQYDAETGEIYHERE</sequence>
<organism evidence="6">
    <name type="scientific">Ornithinibacillus sp. 4-3</name>
    <dbReference type="NCBI Taxonomy" id="3231488"/>
    <lineage>
        <taxon>Bacteria</taxon>
        <taxon>Bacillati</taxon>
        <taxon>Bacillota</taxon>
        <taxon>Bacilli</taxon>
        <taxon>Bacillales</taxon>
        <taxon>Bacillaceae</taxon>
        <taxon>Ornithinibacillus</taxon>
    </lineage>
</organism>
<evidence type="ECO:0000256" key="1">
    <source>
        <dbReference type="ARBA" id="ARBA00022723"/>
    </source>
</evidence>
<dbReference type="EMBL" id="CP162599">
    <property type="protein sequence ID" value="XDK33311.1"/>
    <property type="molecule type" value="Genomic_DNA"/>
</dbReference>
<dbReference type="Gene3D" id="1.20.120.910">
    <property type="entry name" value="DksA, coiled-coil domain"/>
    <property type="match status" value="1"/>
</dbReference>
<keyword evidence="3" id="KW-0862">Zinc</keyword>
<dbReference type="GO" id="GO:0008270">
    <property type="term" value="F:zinc ion binding"/>
    <property type="evidence" value="ECO:0007669"/>
    <property type="project" value="UniProtKB-KW"/>
</dbReference>
<dbReference type="SUPFAM" id="SSF109635">
    <property type="entry name" value="DnaK suppressor protein DksA, alpha-hairpin domain"/>
    <property type="match status" value="1"/>
</dbReference>
<dbReference type="Pfam" id="PF01258">
    <property type="entry name" value="zf-dskA_traR"/>
    <property type="match status" value="1"/>
</dbReference>
<dbReference type="SUPFAM" id="SSF57716">
    <property type="entry name" value="Glucocorticoid receptor-like (DNA-binding domain)"/>
    <property type="match status" value="1"/>
</dbReference>
<keyword evidence="1" id="KW-0479">Metal-binding</keyword>
<dbReference type="PANTHER" id="PTHR33823:SF4">
    <property type="entry name" value="GENERAL STRESS PROTEIN 16O"/>
    <property type="match status" value="1"/>
</dbReference>
<evidence type="ECO:0000256" key="2">
    <source>
        <dbReference type="ARBA" id="ARBA00022771"/>
    </source>
</evidence>
<name>A0AB39HSY0_9BACI</name>
<reference evidence="6" key="1">
    <citation type="submission" date="2024-07" db="EMBL/GenBank/DDBJ databases">
        <title>Halotolerant mesophilic bacterium Ornithinibacillus sp. 4-3, sp. nov., isolated from soil.</title>
        <authorList>
            <person name="Sidarenka A.V."/>
            <person name="Guliayeva D.E."/>
            <person name="Leanovich S.I."/>
            <person name="Hileuskaya K.S."/>
            <person name="Akhremchuk A.E."/>
            <person name="Sikolenko M.A."/>
            <person name="Valentovich L.N."/>
        </authorList>
    </citation>
    <scope>NUCLEOTIDE SEQUENCE</scope>
    <source>
        <strain evidence="6">4-3</strain>
    </source>
</reference>
<evidence type="ECO:0000256" key="4">
    <source>
        <dbReference type="PROSITE-ProRule" id="PRU00510"/>
    </source>
</evidence>
<feature type="domain" description="Zinc finger DksA/TraR C4-type" evidence="5">
    <location>
        <begin position="87"/>
        <end position="114"/>
    </location>
</feature>
<dbReference type="RefSeq" id="WP_368653993.1">
    <property type="nucleotide sequence ID" value="NZ_CP162599.1"/>
</dbReference>
<dbReference type="AlphaFoldDB" id="A0AB39HSY0"/>
<accession>A0AB39HSY0</accession>
<evidence type="ECO:0000259" key="5">
    <source>
        <dbReference type="Pfam" id="PF01258"/>
    </source>
</evidence>
<protein>
    <submittedName>
        <fullName evidence="6">TraR/DksA C4-type zinc finger protein</fullName>
    </submittedName>
</protein>
<feature type="zinc finger region" description="dksA C4-type" evidence="4">
    <location>
        <begin position="92"/>
        <end position="116"/>
    </location>
</feature>